<feature type="transmembrane region" description="Helical" evidence="2">
    <location>
        <begin position="652"/>
        <end position="679"/>
    </location>
</feature>
<dbReference type="InterPro" id="IPR021840">
    <property type="entry name" value="DUF3433"/>
</dbReference>
<name>A0A9W9XHH8_9EURO</name>
<accession>A0A9W9XHH8</accession>
<feature type="transmembrane region" description="Helical" evidence="2">
    <location>
        <begin position="699"/>
        <end position="723"/>
    </location>
</feature>
<reference evidence="3" key="2">
    <citation type="journal article" date="2023" name="IMA Fungus">
        <title>Comparative genomic study of the Penicillium genus elucidates a diverse pangenome and 15 lateral gene transfer events.</title>
        <authorList>
            <person name="Petersen C."/>
            <person name="Sorensen T."/>
            <person name="Nielsen M.R."/>
            <person name="Sondergaard T.E."/>
            <person name="Sorensen J.L."/>
            <person name="Fitzpatrick D.A."/>
            <person name="Frisvad J.C."/>
            <person name="Nielsen K.L."/>
        </authorList>
    </citation>
    <scope>NUCLEOTIDE SEQUENCE</scope>
    <source>
        <strain evidence="3">IBT 30728</strain>
    </source>
</reference>
<dbReference type="Pfam" id="PF11915">
    <property type="entry name" value="DUF3433"/>
    <property type="match status" value="2"/>
</dbReference>
<proteinExistence type="predicted"/>
<dbReference type="RefSeq" id="XP_056793015.1">
    <property type="nucleotide sequence ID" value="XM_056930984.1"/>
</dbReference>
<feature type="transmembrane region" description="Helical" evidence="2">
    <location>
        <begin position="190"/>
        <end position="214"/>
    </location>
</feature>
<gene>
    <name evidence="3" type="ORF">N7539_001381</name>
</gene>
<dbReference type="PANTHER" id="PTHR37544">
    <property type="entry name" value="SPRAY-RELATED"/>
    <property type="match status" value="1"/>
</dbReference>
<feature type="transmembrane region" description="Helical" evidence="2">
    <location>
        <begin position="80"/>
        <end position="101"/>
    </location>
</feature>
<feature type="compositionally biased region" description="Low complexity" evidence="1">
    <location>
        <begin position="30"/>
        <end position="43"/>
    </location>
</feature>
<sequence length="1377" mass="152105">MAARKYSRGEDRTVLSTTQTFFSPNVRPGRSSSPTSNNSRVSSITNQSTKSAQVTTRLANHEQDQKATETGWIPYTLRSVYLGLLSVVTFSLGLVTFLLWWKSSENLGVGSDNGSSMTLFGWRYSPTAVTVLWIQLVTMLFDDVKRTEPFARLARPEGATASASILEISSPWWVTLYSGFAKKKYGHRSWVLVCVSIVNVLGFLAISPLSSAFLNSQEMIVPRTVDFFRFSPTSTSPLPIDADQTVHFRTIANLLQNVSTSPWITDNYTILPFWPADLKAEAITSLPVNKHQSWTADTMMFASRLTCEEMKIVGQSVDGSTANQRNVSITWSSSDGCKYGLSVSSDFFTTGGASWSNTSTFFYSLETLLMDAKLSWINSSVSCGNRELIVATEPWPSLSKPGKHIAQICSTEYFMANVSVTVTLNGEQSEISFNETEFERRKTSIPHNIVNVTLFQDMTLTSEWNAYMISSNSLMGGASVILGALYDYNMTSLVNDPRLARSAAMAKQRFFGEALQSALRQDNAATKFRMNAEIRAVEQRVIVQEGPAIAMGSLFGICCLLLLVVWRSSRLSRRPLNLDRDPATIVGSASLVAQSPRTRSGFQSLRQPTTDDLQKRLGNERYYTDFRGLSKTNPDLLTSDEPMQSKSGTPTLLRLPALLGMIVALILIIAGVCVLFHYAGASDLYQNAFIYHFNVSFPGASISSIAPFSMIPTILAIGVGLWWSAIDETFRRLQPYISMAKRDQSFRRGVSLSYQSSYWFWAASKAAHNRHWLLLLVALGSTLSPIYTTAMSALFNQGTGVLVTPIDLNRTLEVRRIPHIYETKQSMYPGAAMDYPTAVLQSLYQNLSSYYMYTATVQLALNGSEPAWSKDGWSFVPLDIKSISSPELLAKLGASHSDMPSSIPQVNITFTTPAIRGRIECSAPPARVFANLTSWTTSTDLSNHTVWNKSTIPDGVKGVTNWGSVAIGYWSPNDALDYFSPVSWQRNFTAKWFYGNAVTGIKSNKNKLLGQPDAGPLFLSPPSLSFFNCEPIVETASASITVDPSSGAIQSFVIQDTPRVAKDAFDDNFLAHNGSVTDLRAGYSTFNVTISYGHVFMSTLLTSADLQRSSGVSHTIGYNVESLDDNTFNIRDEMHGLNMDFMSYSMYSMANKDPQALLDPKTFVRLAQKSFTTFFQHFVSNNISMANGGWAYQTINASLPSDLTPAVEYVNGYAAGAVATAYQDVIHPISQTNRTVSIKVAQRVQLLQMNAIAVWLSVSIMAWLILTTLVVAIVQKQYFGRLVRDLESLADVLVLIAGSANLLEVVRAIEAGLIPPDQYEKLRTRLGWFMDEDGELRWGVELVSAFGDGPQVEWIATPYFSKKGTKTWGLSDENVQS</sequence>
<dbReference type="PANTHER" id="PTHR37544:SF3">
    <property type="entry name" value="SPRAY"/>
    <property type="match status" value="1"/>
</dbReference>
<dbReference type="EMBL" id="JAPWDQ010000002">
    <property type="protein sequence ID" value="KAJ5492635.1"/>
    <property type="molecule type" value="Genomic_DNA"/>
</dbReference>
<feature type="compositionally biased region" description="Polar residues" evidence="1">
    <location>
        <begin position="44"/>
        <end position="58"/>
    </location>
</feature>
<evidence type="ECO:0000313" key="3">
    <source>
        <dbReference type="EMBL" id="KAJ5492635.1"/>
    </source>
</evidence>
<feature type="transmembrane region" description="Helical" evidence="2">
    <location>
        <begin position="121"/>
        <end position="141"/>
    </location>
</feature>
<feature type="transmembrane region" description="Helical" evidence="2">
    <location>
        <begin position="548"/>
        <end position="566"/>
    </location>
</feature>
<comment type="caution">
    <text evidence="3">The sequence shown here is derived from an EMBL/GenBank/DDBJ whole genome shotgun (WGS) entry which is preliminary data.</text>
</comment>
<keyword evidence="2" id="KW-0472">Membrane</keyword>
<protein>
    <submittedName>
        <fullName evidence="3">Uncharacterized protein</fullName>
    </submittedName>
</protein>
<dbReference type="Proteomes" id="UP001148312">
    <property type="component" value="Unassembled WGS sequence"/>
</dbReference>
<reference evidence="3" key="1">
    <citation type="submission" date="2022-12" db="EMBL/GenBank/DDBJ databases">
        <authorList>
            <person name="Petersen C."/>
        </authorList>
    </citation>
    <scope>NUCLEOTIDE SEQUENCE</scope>
    <source>
        <strain evidence="3">IBT 30728</strain>
    </source>
</reference>
<feature type="transmembrane region" description="Helical" evidence="2">
    <location>
        <begin position="772"/>
        <end position="795"/>
    </location>
</feature>
<organism evidence="3 4">
    <name type="scientific">Penicillium diatomitis</name>
    <dbReference type="NCBI Taxonomy" id="2819901"/>
    <lineage>
        <taxon>Eukaryota</taxon>
        <taxon>Fungi</taxon>
        <taxon>Dikarya</taxon>
        <taxon>Ascomycota</taxon>
        <taxon>Pezizomycotina</taxon>
        <taxon>Eurotiomycetes</taxon>
        <taxon>Eurotiomycetidae</taxon>
        <taxon>Eurotiales</taxon>
        <taxon>Aspergillaceae</taxon>
        <taxon>Penicillium</taxon>
    </lineage>
</organism>
<keyword evidence="4" id="KW-1185">Reference proteome</keyword>
<keyword evidence="2" id="KW-0812">Transmembrane</keyword>
<feature type="transmembrane region" description="Helical" evidence="2">
    <location>
        <begin position="1252"/>
        <end position="1274"/>
    </location>
</feature>
<evidence type="ECO:0000256" key="2">
    <source>
        <dbReference type="SAM" id="Phobius"/>
    </source>
</evidence>
<evidence type="ECO:0000256" key="1">
    <source>
        <dbReference type="SAM" id="MobiDB-lite"/>
    </source>
</evidence>
<evidence type="ECO:0000313" key="4">
    <source>
        <dbReference type="Proteomes" id="UP001148312"/>
    </source>
</evidence>
<dbReference type="GeneID" id="81621233"/>
<keyword evidence="2" id="KW-1133">Transmembrane helix</keyword>
<feature type="region of interest" description="Disordered" evidence="1">
    <location>
        <begin position="17"/>
        <end position="63"/>
    </location>
</feature>